<evidence type="ECO:0000313" key="7">
    <source>
        <dbReference type="EMBL" id="KAK9903849.1"/>
    </source>
</evidence>
<name>A0AAW1VLN6_RUBAR</name>
<proteinExistence type="predicted"/>
<feature type="domain" description="Transport inhibitor response 1" evidence="4">
    <location>
        <begin position="343"/>
        <end position="388"/>
    </location>
</feature>
<evidence type="ECO:0000256" key="2">
    <source>
        <dbReference type="ARBA" id="ARBA00022821"/>
    </source>
</evidence>
<dbReference type="GO" id="GO:0031146">
    <property type="term" value="P:SCF-dependent proteasomal ubiquitin-dependent protein catabolic process"/>
    <property type="evidence" value="ECO:0007669"/>
    <property type="project" value="TreeGrafter"/>
</dbReference>
<dbReference type="GO" id="GO:0019005">
    <property type="term" value="C:SCF ubiquitin ligase complex"/>
    <property type="evidence" value="ECO:0007669"/>
    <property type="project" value="TreeGrafter"/>
</dbReference>
<dbReference type="SUPFAM" id="SSF52047">
    <property type="entry name" value="RNI-like"/>
    <property type="match status" value="1"/>
</dbReference>
<dbReference type="Proteomes" id="UP001457282">
    <property type="component" value="Unassembled WGS sequence"/>
</dbReference>
<evidence type="ECO:0000256" key="3">
    <source>
        <dbReference type="SAM" id="MobiDB-lite"/>
    </source>
</evidence>
<keyword evidence="1" id="KW-0677">Repeat</keyword>
<keyword evidence="2" id="KW-0611">Plant defense</keyword>
<dbReference type="PANTHER" id="PTHR16134:SF36">
    <property type="entry name" value="TRANSPORT INHIBITOR RESPONSE 1-LIKE PROTEIN"/>
    <property type="match status" value="1"/>
</dbReference>
<feature type="domain" description="R13L1/DRL21-like LRR repeat region" evidence="6">
    <location>
        <begin position="200"/>
        <end position="246"/>
    </location>
</feature>
<organism evidence="7 8">
    <name type="scientific">Rubus argutus</name>
    <name type="common">Southern blackberry</name>
    <dbReference type="NCBI Taxonomy" id="59490"/>
    <lineage>
        <taxon>Eukaryota</taxon>
        <taxon>Viridiplantae</taxon>
        <taxon>Streptophyta</taxon>
        <taxon>Embryophyta</taxon>
        <taxon>Tracheophyta</taxon>
        <taxon>Spermatophyta</taxon>
        <taxon>Magnoliopsida</taxon>
        <taxon>eudicotyledons</taxon>
        <taxon>Gunneridae</taxon>
        <taxon>Pentapetalae</taxon>
        <taxon>rosids</taxon>
        <taxon>fabids</taxon>
        <taxon>Rosales</taxon>
        <taxon>Rosaceae</taxon>
        <taxon>Rosoideae</taxon>
        <taxon>Rosoideae incertae sedis</taxon>
        <taxon>Rubus</taxon>
    </lineage>
</organism>
<dbReference type="EMBL" id="JBEDUW010000205">
    <property type="protein sequence ID" value="KAK9903849.1"/>
    <property type="molecule type" value="Genomic_DNA"/>
</dbReference>
<evidence type="ECO:0000259" key="6">
    <source>
        <dbReference type="Pfam" id="PF25019"/>
    </source>
</evidence>
<sequence length="742" mass="83928">MESPPESVLDYFAAGTTEKDQGSKLVKDANLEQKVGQIVDEYGSLPHHLKRLFLYCSLFPSGYEFSKVELIQLWVAEGFIRERQNQRMEDTASEHFNSLVKEGFFVPSICDFAMYYDSVLSAPTDNLSNFVYKVNPNKHSILEHTILQLPKGMMKLSNLRHIDLDIIRQLDSMPAHIGNLSNLQTLPAFLVGRDDGCHVGELKNLNDLKGVFNISRLENVLSKEEAEEAALSDKKFIHSLELRWSNLFVEDPWNYKPVDLLQQDPQLLRRIRVGQRLHHPVPGPSPRERSRKRAVLPHRAPGPQRRLIGLQVMVPCGGSHPIRALHRQLLRRLPRRATSRFTRVRAVSVKGKPRFADFNLMPANWGAHFAPWVSAMAKAYPWLEKVYLKRMSVTDDDLALLAESFPGFKELVLVCCDGFGTSGLAVVASKCRQLRVLDLIESEVMDDDVDWIYCFPESQTCLESLIFECVECLVNFEALEKLVIRSPFLKKLRLNRFVSIGQLYRLMIRAPQLTHLGTGSFNAQGDQELDYVSAFAACKSLVCLSGFREILLDHLPAIYPVCANLTNLNFSYANISAEQLKPVIRYCHKLQTFWVLDSVCDEGLKAVAATCKELRELRVFPVNAREDVEGPVSEVGLQAISEGCRKLQSILYFCQRMTNAAVVAMSKNCPDLVVFRLCIMGRHRADHVTSQSMDEGFGAIVMNCKKLTRLAVSGLLTDQAFSYIGQYGKLGRRDDIKSVEIM</sequence>
<reference evidence="7 8" key="1">
    <citation type="journal article" date="2023" name="G3 (Bethesda)">
        <title>A chromosome-length genome assembly and annotation of blackberry (Rubus argutus, cv. 'Hillquist').</title>
        <authorList>
            <person name="Bruna T."/>
            <person name="Aryal R."/>
            <person name="Dudchenko O."/>
            <person name="Sargent D.J."/>
            <person name="Mead D."/>
            <person name="Buti M."/>
            <person name="Cavallini A."/>
            <person name="Hytonen T."/>
            <person name="Andres J."/>
            <person name="Pham M."/>
            <person name="Weisz D."/>
            <person name="Mascagni F."/>
            <person name="Usai G."/>
            <person name="Natali L."/>
            <person name="Bassil N."/>
            <person name="Fernandez G.E."/>
            <person name="Lomsadze A."/>
            <person name="Armour M."/>
            <person name="Olukolu B."/>
            <person name="Poorten T."/>
            <person name="Britton C."/>
            <person name="Davik J."/>
            <person name="Ashrafi H."/>
            <person name="Aiden E.L."/>
            <person name="Borodovsky M."/>
            <person name="Worthington M."/>
        </authorList>
    </citation>
    <scope>NUCLEOTIDE SEQUENCE [LARGE SCALE GENOMIC DNA]</scope>
    <source>
        <strain evidence="7">PI 553951</strain>
    </source>
</reference>
<accession>A0AAW1VLN6</accession>
<dbReference type="InterPro" id="IPR041101">
    <property type="entry name" value="Transp_inhibit"/>
</dbReference>
<dbReference type="PANTHER" id="PTHR16134">
    <property type="entry name" value="F-BOX/TPR REPEAT PROTEIN POF3"/>
    <property type="match status" value="1"/>
</dbReference>
<dbReference type="InterPro" id="IPR036388">
    <property type="entry name" value="WH-like_DNA-bd_sf"/>
</dbReference>
<dbReference type="InterPro" id="IPR056789">
    <property type="entry name" value="LRR_R13L1-DRL21"/>
</dbReference>
<dbReference type="GO" id="GO:0006952">
    <property type="term" value="P:defense response"/>
    <property type="evidence" value="ECO:0007669"/>
    <property type="project" value="UniProtKB-KW"/>
</dbReference>
<dbReference type="Pfam" id="PF18791">
    <property type="entry name" value="Transp_inhibit"/>
    <property type="match status" value="1"/>
</dbReference>
<evidence type="ECO:0000259" key="4">
    <source>
        <dbReference type="Pfam" id="PF18791"/>
    </source>
</evidence>
<keyword evidence="8" id="KW-1185">Reference proteome</keyword>
<dbReference type="InterPro" id="IPR058922">
    <property type="entry name" value="WHD_DRP"/>
</dbReference>
<dbReference type="InterPro" id="IPR032675">
    <property type="entry name" value="LRR_dom_sf"/>
</dbReference>
<gene>
    <name evidence="7" type="ORF">M0R45_000821</name>
</gene>
<protein>
    <submittedName>
        <fullName evidence="7">Uncharacterized protein</fullName>
    </submittedName>
</protein>
<dbReference type="Gene3D" id="1.10.10.10">
    <property type="entry name" value="Winged helix-like DNA-binding domain superfamily/Winged helix DNA-binding domain"/>
    <property type="match status" value="1"/>
</dbReference>
<comment type="caution">
    <text evidence="7">The sequence shown here is derived from an EMBL/GenBank/DDBJ whole genome shotgun (WGS) entry which is preliminary data.</text>
</comment>
<dbReference type="InterPro" id="IPR006553">
    <property type="entry name" value="Leu-rich_rpt_Cys-con_subtyp"/>
</dbReference>
<dbReference type="AlphaFoldDB" id="A0AAW1VLN6"/>
<dbReference type="SMART" id="SM00367">
    <property type="entry name" value="LRR_CC"/>
    <property type="match status" value="3"/>
</dbReference>
<feature type="domain" description="Disease resistance protein winged helix" evidence="5">
    <location>
        <begin position="58"/>
        <end position="106"/>
    </location>
</feature>
<evidence type="ECO:0000313" key="8">
    <source>
        <dbReference type="Proteomes" id="UP001457282"/>
    </source>
</evidence>
<dbReference type="Gene3D" id="3.80.10.10">
    <property type="entry name" value="Ribonuclease Inhibitor"/>
    <property type="match status" value="2"/>
</dbReference>
<dbReference type="Pfam" id="PF25019">
    <property type="entry name" value="LRR_R13L1-DRL21"/>
    <property type="match status" value="1"/>
</dbReference>
<evidence type="ECO:0000259" key="5">
    <source>
        <dbReference type="Pfam" id="PF23559"/>
    </source>
</evidence>
<evidence type="ECO:0000256" key="1">
    <source>
        <dbReference type="ARBA" id="ARBA00022737"/>
    </source>
</evidence>
<feature type="region of interest" description="Disordered" evidence="3">
    <location>
        <begin position="276"/>
        <end position="295"/>
    </location>
</feature>
<dbReference type="Pfam" id="PF23559">
    <property type="entry name" value="WHD_DRP"/>
    <property type="match status" value="1"/>
</dbReference>